<gene>
    <name evidence="1" type="ORF">V5O48_011379</name>
</gene>
<reference evidence="1 2" key="1">
    <citation type="submission" date="2024-02" db="EMBL/GenBank/DDBJ databases">
        <title>A draft genome for the cacao thread blight pathogen Marasmius crinis-equi.</title>
        <authorList>
            <person name="Cohen S.P."/>
            <person name="Baruah I.K."/>
            <person name="Amoako-Attah I."/>
            <person name="Bukari Y."/>
            <person name="Meinhardt L.W."/>
            <person name="Bailey B.A."/>
        </authorList>
    </citation>
    <scope>NUCLEOTIDE SEQUENCE [LARGE SCALE GENOMIC DNA]</scope>
    <source>
        <strain evidence="1 2">GH-76</strain>
    </source>
</reference>
<comment type="caution">
    <text evidence="1">The sequence shown here is derived from an EMBL/GenBank/DDBJ whole genome shotgun (WGS) entry which is preliminary data.</text>
</comment>
<dbReference type="Proteomes" id="UP001465976">
    <property type="component" value="Unassembled WGS sequence"/>
</dbReference>
<proteinExistence type="predicted"/>
<organism evidence="1 2">
    <name type="scientific">Marasmius crinis-equi</name>
    <dbReference type="NCBI Taxonomy" id="585013"/>
    <lineage>
        <taxon>Eukaryota</taxon>
        <taxon>Fungi</taxon>
        <taxon>Dikarya</taxon>
        <taxon>Basidiomycota</taxon>
        <taxon>Agaricomycotina</taxon>
        <taxon>Agaricomycetes</taxon>
        <taxon>Agaricomycetidae</taxon>
        <taxon>Agaricales</taxon>
        <taxon>Marasmiineae</taxon>
        <taxon>Marasmiaceae</taxon>
        <taxon>Marasmius</taxon>
    </lineage>
</organism>
<protein>
    <submittedName>
        <fullName evidence="1">Uncharacterized protein</fullName>
    </submittedName>
</protein>
<sequence length="289" mass="32928">METKTDEWKGLFCQSWAIALTYAAKAGYKEARLNLDKPKNERVRGEIAFTNGFMSFINGSDDVKEIDSKYQEVIKGLYASKTHDLEVDTGADVVIQWGPRGEYTIFLQIKNLYQDYARYRDVLRKLASKKKLEELEAVDHDFAVCTEGFIDIIYEWTKTGQVQAVAMQNMVKRETEKLMAEHPDAKPGTCIAGYLIFDIHGYTRDFETAWAIPLSKFTEVLKVEKLTNEGMKSNKGFTGQHLKEILASKTSIQVEMVNWVKQMPGLEGCFTLVEAGALYSELLEELKEE</sequence>
<evidence type="ECO:0000313" key="1">
    <source>
        <dbReference type="EMBL" id="KAL0570583.1"/>
    </source>
</evidence>
<name>A0ABR3F5W2_9AGAR</name>
<dbReference type="EMBL" id="JBAHYK010000906">
    <property type="protein sequence ID" value="KAL0570583.1"/>
    <property type="molecule type" value="Genomic_DNA"/>
</dbReference>
<accession>A0ABR3F5W2</accession>
<evidence type="ECO:0000313" key="2">
    <source>
        <dbReference type="Proteomes" id="UP001465976"/>
    </source>
</evidence>
<keyword evidence="2" id="KW-1185">Reference proteome</keyword>